<dbReference type="PANTHER" id="PTHR31777:SF0">
    <property type="entry name" value="TRANSMEMBRANE PROTEIN 169"/>
    <property type="match status" value="1"/>
</dbReference>
<evidence type="ECO:0000313" key="4">
    <source>
        <dbReference type="EMBL" id="JAG39702.1"/>
    </source>
</evidence>
<dbReference type="EMBL" id="GBHO01003900">
    <property type="protein sequence ID" value="JAG39704.1"/>
    <property type="molecule type" value="Transcribed_RNA"/>
</dbReference>
<dbReference type="PANTHER" id="PTHR31777">
    <property type="entry name" value="TRANSMEMBRANE PROTEIN 169"/>
    <property type="match status" value="1"/>
</dbReference>
<feature type="region of interest" description="Disordered" evidence="1">
    <location>
        <begin position="1"/>
        <end position="46"/>
    </location>
</feature>
<dbReference type="EMBL" id="GBHO01003904">
    <property type="protein sequence ID" value="JAG39700.1"/>
    <property type="molecule type" value="Transcribed_RNA"/>
</dbReference>
<proteinExistence type="predicted"/>
<protein>
    <recommendedName>
        <fullName evidence="6">Transmembrane protein 169</fullName>
    </recommendedName>
</protein>
<keyword evidence="2" id="KW-0472">Membrane</keyword>
<organism evidence="4">
    <name type="scientific">Lygus hesperus</name>
    <name type="common">Western plant bug</name>
    <dbReference type="NCBI Taxonomy" id="30085"/>
    <lineage>
        <taxon>Eukaryota</taxon>
        <taxon>Metazoa</taxon>
        <taxon>Ecdysozoa</taxon>
        <taxon>Arthropoda</taxon>
        <taxon>Hexapoda</taxon>
        <taxon>Insecta</taxon>
        <taxon>Pterygota</taxon>
        <taxon>Neoptera</taxon>
        <taxon>Paraneoptera</taxon>
        <taxon>Hemiptera</taxon>
        <taxon>Heteroptera</taxon>
        <taxon>Panheteroptera</taxon>
        <taxon>Cimicomorpha</taxon>
        <taxon>Miridae</taxon>
        <taxon>Mirini</taxon>
        <taxon>Lygus</taxon>
    </lineage>
</organism>
<feature type="transmembrane region" description="Helical" evidence="2">
    <location>
        <begin position="181"/>
        <end position="206"/>
    </location>
</feature>
<dbReference type="AlphaFoldDB" id="A0A0A9Z379"/>
<dbReference type="Pfam" id="PF15052">
    <property type="entry name" value="TMEM169"/>
    <property type="match status" value="1"/>
</dbReference>
<sequence>MTIDDGTPASVHRANESLTMENGSSSKVVMETSLSDTEEIRVESGDTKTKKKVNICTERSMSQETRRCSETSDSYDKASSIASNEKMLMMTGTIKRGKKAGQSLDVRLNISREELEIMEANIAAKEQTKRKGCTLYTGLHVTLFTILCFPVAFVMSSLYSFYMGTVTWYSIFTYVSEEKNLLIKILVTPMLILLYPFAIIIFTLGLGAYSAVVQVSWCIFSWQKEITDWEKGFYGWLCSVLKLEDCAPYEVVVLTDIKVASDKCDSQDSILT</sequence>
<evidence type="ECO:0000313" key="3">
    <source>
        <dbReference type="EMBL" id="JAG39700.1"/>
    </source>
</evidence>
<reference evidence="4" key="1">
    <citation type="journal article" date="2014" name="PLoS ONE">
        <title>Transcriptome-Based Identification of ABC Transporters in the Western Tarnished Plant Bug Lygus hesperus.</title>
        <authorList>
            <person name="Hull J.J."/>
            <person name="Chaney K."/>
            <person name="Geib S.M."/>
            <person name="Fabrick J.A."/>
            <person name="Brent C.S."/>
            <person name="Walsh D."/>
            <person name="Lavine L.C."/>
        </authorList>
    </citation>
    <scope>NUCLEOTIDE SEQUENCE</scope>
</reference>
<evidence type="ECO:0000256" key="1">
    <source>
        <dbReference type="SAM" id="MobiDB-lite"/>
    </source>
</evidence>
<dbReference type="InterPro" id="IPR029386">
    <property type="entry name" value="TMEM169"/>
</dbReference>
<evidence type="ECO:0000313" key="5">
    <source>
        <dbReference type="EMBL" id="JAG39704.1"/>
    </source>
</evidence>
<evidence type="ECO:0000256" key="2">
    <source>
        <dbReference type="SAM" id="Phobius"/>
    </source>
</evidence>
<keyword evidence="2" id="KW-0812">Transmembrane</keyword>
<evidence type="ECO:0008006" key="6">
    <source>
        <dbReference type="Google" id="ProtNLM"/>
    </source>
</evidence>
<reference evidence="4" key="2">
    <citation type="submission" date="2014-07" db="EMBL/GenBank/DDBJ databases">
        <authorList>
            <person name="Hull J."/>
        </authorList>
    </citation>
    <scope>NUCLEOTIDE SEQUENCE</scope>
</reference>
<accession>A0A0A9Z379</accession>
<feature type="compositionally biased region" description="Polar residues" evidence="1">
    <location>
        <begin position="16"/>
        <end position="35"/>
    </location>
</feature>
<gene>
    <name evidence="3" type="ORF">CM83_77555</name>
    <name evidence="4" type="ORF">CM83_77556</name>
    <name evidence="5" type="ORF">CM83_77557</name>
</gene>
<dbReference type="EMBL" id="GBHO01003902">
    <property type="protein sequence ID" value="JAG39702.1"/>
    <property type="molecule type" value="Transcribed_RNA"/>
</dbReference>
<feature type="transmembrane region" description="Helical" evidence="2">
    <location>
        <begin position="135"/>
        <end position="161"/>
    </location>
</feature>
<name>A0A0A9Z379_LYGHE</name>
<keyword evidence="2" id="KW-1133">Transmembrane helix</keyword>